<evidence type="ECO:0000313" key="2">
    <source>
        <dbReference type="EMBL" id="KAJ6215466.1"/>
    </source>
</evidence>
<protein>
    <submittedName>
        <fullName evidence="2">Uncharacterized protein</fullName>
    </submittedName>
</protein>
<keyword evidence="3" id="KW-1185">Reference proteome</keyword>
<dbReference type="Proteomes" id="UP001142055">
    <property type="component" value="Chromosome 4"/>
</dbReference>
<name>A0A9Q0RIA5_BLOTA</name>
<evidence type="ECO:0000256" key="1">
    <source>
        <dbReference type="SAM" id="MobiDB-lite"/>
    </source>
</evidence>
<sequence>MDPNVEEEQWRELHERDKIEQSQHPQQQQQQIEWTPIYTQPVSIDTIVESMITNYNDGIMIIKDVINELLNSPFIMDYEKSQLYYYRSLCDQLENGINNTNQYEQQQQPNPMIESSINVQPTLIGDQEQYYVNNETVSIDNQQEQMYFQEYFSYDQSNHNMNNGNEVIETSSILGRALAAASINTNINDSLSPMIDLDQYFNTNDQQQF</sequence>
<gene>
    <name evidence="2" type="ORF">RDWZM_009966</name>
</gene>
<accession>A0A9Q0RIA5</accession>
<comment type="caution">
    <text evidence="2">The sequence shown here is derived from an EMBL/GenBank/DDBJ whole genome shotgun (WGS) entry which is preliminary data.</text>
</comment>
<feature type="region of interest" description="Disordered" evidence="1">
    <location>
        <begin position="1"/>
        <end position="32"/>
    </location>
</feature>
<evidence type="ECO:0000313" key="3">
    <source>
        <dbReference type="Proteomes" id="UP001142055"/>
    </source>
</evidence>
<feature type="compositionally biased region" description="Low complexity" evidence="1">
    <location>
        <begin position="22"/>
        <end position="31"/>
    </location>
</feature>
<feature type="compositionally biased region" description="Basic and acidic residues" evidence="1">
    <location>
        <begin position="8"/>
        <end position="21"/>
    </location>
</feature>
<dbReference type="AlphaFoldDB" id="A0A9Q0RIA5"/>
<proteinExistence type="predicted"/>
<reference evidence="2" key="1">
    <citation type="submission" date="2022-12" db="EMBL/GenBank/DDBJ databases">
        <title>Genome assemblies of Blomia tropicalis.</title>
        <authorList>
            <person name="Cui Y."/>
        </authorList>
    </citation>
    <scope>NUCLEOTIDE SEQUENCE</scope>
    <source>
        <tissue evidence="2">Adult mites</tissue>
    </source>
</reference>
<dbReference type="EMBL" id="JAPWDV010000004">
    <property type="protein sequence ID" value="KAJ6215466.1"/>
    <property type="molecule type" value="Genomic_DNA"/>
</dbReference>
<organism evidence="2 3">
    <name type="scientific">Blomia tropicalis</name>
    <name type="common">Mite</name>
    <dbReference type="NCBI Taxonomy" id="40697"/>
    <lineage>
        <taxon>Eukaryota</taxon>
        <taxon>Metazoa</taxon>
        <taxon>Ecdysozoa</taxon>
        <taxon>Arthropoda</taxon>
        <taxon>Chelicerata</taxon>
        <taxon>Arachnida</taxon>
        <taxon>Acari</taxon>
        <taxon>Acariformes</taxon>
        <taxon>Sarcoptiformes</taxon>
        <taxon>Astigmata</taxon>
        <taxon>Glycyphagoidea</taxon>
        <taxon>Echimyopodidae</taxon>
        <taxon>Blomia</taxon>
    </lineage>
</organism>